<dbReference type="Proteomes" id="UP000250079">
    <property type="component" value="Chromosome"/>
</dbReference>
<proteinExistence type="predicted"/>
<organism evidence="2 3">
    <name type="scientific">Granulosicoccus antarcticus IMCC3135</name>
    <dbReference type="NCBI Taxonomy" id="1192854"/>
    <lineage>
        <taxon>Bacteria</taxon>
        <taxon>Pseudomonadati</taxon>
        <taxon>Pseudomonadota</taxon>
        <taxon>Gammaproteobacteria</taxon>
        <taxon>Chromatiales</taxon>
        <taxon>Granulosicoccaceae</taxon>
        <taxon>Granulosicoccus</taxon>
    </lineage>
</organism>
<dbReference type="RefSeq" id="WP_088921040.1">
    <property type="nucleotide sequence ID" value="NZ_CP018632.1"/>
</dbReference>
<dbReference type="EMBL" id="CP018632">
    <property type="protein sequence ID" value="ASJ76239.1"/>
    <property type="molecule type" value="Genomic_DNA"/>
</dbReference>
<sequence length="583" mass="65226">MNPFKIFRNKPADHQLVVVLQGDQAYWFRWHGQRLEGTFTEQMTADSLSKQSHCPWIEVGENQAECKVQLVLDTCQDEVDRVKVEDLSDGWKRTIQRHRMASRLRRDYPLANIHQLPVYAAPDVLSIVHHIIPTSWEEWLTQLQSQDVCITHVATSLQLLSECSGKGIRLAGSHQESRGGRYGGPVLFSLLLDTERRHLLLDGGVPMFMRLVSEEGAADAFVAGAAGAADVIGPDVVETGLLETLQHVNEQITQNQLSVQVAVPLAPWPELESRLHAASVLAALSQGHPVEFDTLALNGVEGGSSELQPGETVLPKKTGMWLLALRRLLVWVCGRFHRQQAGQRRWQLTNEFRFVRHFLQASIIQNAQRLRIQKLQRATLICAWMATASVAIASVHGITSARQRAQLTDQKQHLAQKIDVLSESVRELNDRPEFVVRSVARIEDHASARPMDAVGVLATVASAINDYPAIVLDSLSWSVMPDNQPIDLAFTAMSQIPQREQLWHADSTVEKLQVEISGTVMDVEAQGLREQQRVLDSFVVHLQTLPSLVEVNVMESPVNAARSSERVDDEDSSYRLSLQLRTY</sequence>
<reference evidence="2 3" key="1">
    <citation type="submission" date="2016-12" db="EMBL/GenBank/DDBJ databases">
        <authorList>
            <person name="Song W.-J."/>
            <person name="Kurnit D.M."/>
        </authorList>
    </citation>
    <scope>NUCLEOTIDE SEQUENCE [LARGE SCALE GENOMIC DNA]</scope>
    <source>
        <strain evidence="2 3">IMCC3135</strain>
    </source>
</reference>
<keyword evidence="1" id="KW-0175">Coiled coil</keyword>
<evidence type="ECO:0000313" key="3">
    <source>
        <dbReference type="Proteomes" id="UP000250079"/>
    </source>
</evidence>
<keyword evidence="3" id="KW-1185">Reference proteome</keyword>
<dbReference type="AlphaFoldDB" id="A0A2Z2NY73"/>
<dbReference type="KEGG" id="gai:IMCC3135_30950"/>
<protein>
    <submittedName>
        <fullName evidence="2">Uncharacterized protein</fullName>
    </submittedName>
</protein>
<gene>
    <name evidence="2" type="ORF">IMCC3135_30950</name>
</gene>
<name>A0A2Z2NY73_9GAMM</name>
<evidence type="ECO:0000256" key="1">
    <source>
        <dbReference type="SAM" id="Coils"/>
    </source>
</evidence>
<accession>A0A2Z2NY73</accession>
<evidence type="ECO:0000313" key="2">
    <source>
        <dbReference type="EMBL" id="ASJ76239.1"/>
    </source>
</evidence>
<feature type="coiled-coil region" evidence="1">
    <location>
        <begin position="404"/>
        <end position="431"/>
    </location>
</feature>